<gene>
    <name evidence="1" type="ORF">N1851_009445</name>
</gene>
<evidence type="ECO:0000313" key="1">
    <source>
        <dbReference type="EMBL" id="KAK0149789.1"/>
    </source>
</evidence>
<accession>A0AA47N073</accession>
<reference evidence="1" key="1">
    <citation type="journal article" date="2023" name="Front. Mar. Sci.">
        <title>A new Merluccius polli reference genome to investigate the effects of global change in West African waters.</title>
        <authorList>
            <person name="Mateo J.L."/>
            <person name="Blanco-Fernandez C."/>
            <person name="Garcia-Vazquez E."/>
            <person name="Machado-Schiaffino G."/>
        </authorList>
    </citation>
    <scope>NUCLEOTIDE SEQUENCE</scope>
    <source>
        <strain evidence="1">C29</strain>
        <tissue evidence="1">Fin</tissue>
    </source>
</reference>
<comment type="caution">
    <text evidence="1">The sequence shown here is derived from an EMBL/GenBank/DDBJ whole genome shotgun (WGS) entry which is preliminary data.</text>
</comment>
<dbReference type="AlphaFoldDB" id="A0AA47N073"/>
<proteinExistence type="predicted"/>
<organism evidence="1 2">
    <name type="scientific">Merluccius polli</name>
    <name type="common">Benguela hake</name>
    <name type="synonym">Merluccius cadenati</name>
    <dbReference type="NCBI Taxonomy" id="89951"/>
    <lineage>
        <taxon>Eukaryota</taxon>
        <taxon>Metazoa</taxon>
        <taxon>Chordata</taxon>
        <taxon>Craniata</taxon>
        <taxon>Vertebrata</taxon>
        <taxon>Euteleostomi</taxon>
        <taxon>Actinopterygii</taxon>
        <taxon>Neopterygii</taxon>
        <taxon>Teleostei</taxon>
        <taxon>Neoteleostei</taxon>
        <taxon>Acanthomorphata</taxon>
        <taxon>Zeiogadaria</taxon>
        <taxon>Gadariae</taxon>
        <taxon>Gadiformes</taxon>
        <taxon>Gadoidei</taxon>
        <taxon>Merlucciidae</taxon>
        <taxon>Merluccius</taxon>
    </lineage>
</organism>
<keyword evidence="2" id="KW-1185">Reference proteome</keyword>
<sequence length="148" mass="17136">MLPLPQCLDQEGSQKNKEVAEEVQFQELEKTRNSLAMLRIHQKRPVMMTQTLWKRKGTEVVIAAVRSNNGNSIICLRHNDFISLRPHNLLNGEVDFDQYDGVIGFVNENNNHWKFLYLNAPTSQIFIVDPADHESDLEESREAATRFR</sequence>
<dbReference type="EMBL" id="JAOPHQ010001716">
    <property type="protein sequence ID" value="KAK0149789.1"/>
    <property type="molecule type" value="Genomic_DNA"/>
</dbReference>
<protein>
    <submittedName>
        <fullName evidence="1">Uncharacterized protein</fullName>
    </submittedName>
</protein>
<evidence type="ECO:0000313" key="2">
    <source>
        <dbReference type="Proteomes" id="UP001174136"/>
    </source>
</evidence>
<name>A0AA47N073_MERPO</name>
<dbReference type="Proteomes" id="UP001174136">
    <property type="component" value="Unassembled WGS sequence"/>
</dbReference>